<dbReference type="STRING" id="1129794.C427_4216"/>
<dbReference type="GO" id="GO:0016740">
    <property type="term" value="F:transferase activity"/>
    <property type="evidence" value="ECO:0007669"/>
    <property type="project" value="UniProtKB-KW"/>
</dbReference>
<dbReference type="Pfam" id="PF00132">
    <property type="entry name" value="Hexapep"/>
    <property type="match status" value="1"/>
</dbReference>
<keyword evidence="1" id="KW-0812">Transmembrane</keyword>
<dbReference type="PATRIC" id="fig|1129794.4.peg.4197"/>
<dbReference type="InterPro" id="IPR051159">
    <property type="entry name" value="Hexapeptide_acetyltransf"/>
</dbReference>
<keyword evidence="1" id="KW-1133">Transmembrane helix</keyword>
<dbReference type="PANTHER" id="PTHR23416">
    <property type="entry name" value="SIALIC ACID SYNTHASE-RELATED"/>
    <property type="match status" value="1"/>
</dbReference>
<dbReference type="EMBL" id="CP003837">
    <property type="protein sequence ID" value="AGH46321.1"/>
    <property type="molecule type" value="Genomic_DNA"/>
</dbReference>
<dbReference type="OrthoDB" id="9815592at2"/>
<sequence length="194" mass="20800">MKAVIKQILFMVCALLMTPITLLYFVFSSILKKDAVLTSYSQLLSLMPGKLGVYLRAGFYRFVFTHCSPDAVISFMVLFSQTDTEIAEGVYLGAQCNIGRSSIGKNTLLGSGVHVMSGKGQHNFDDLEIPIKDQGGVLEKITIGENCWVGNGAMIMANIGDGCIVGAGSVVIHDMPAHSIAAGNPAKVIKNRLD</sequence>
<dbReference type="HOGENOM" id="CLU_051638_7_3_6"/>
<dbReference type="AlphaFoldDB" id="K7ADM7"/>
<feature type="transmembrane region" description="Helical" evidence="1">
    <location>
        <begin position="7"/>
        <end position="27"/>
    </location>
</feature>
<reference evidence="2 3" key="1">
    <citation type="journal article" date="2013" name="Genome Announc.">
        <title>Complete Genome Sequence of Glaciecola psychrophila Strain 170T.</title>
        <authorList>
            <person name="Yin J."/>
            <person name="Chen J."/>
            <person name="Liu G."/>
            <person name="Yu Y."/>
            <person name="Song L."/>
            <person name="Wang X."/>
            <person name="Qu X."/>
        </authorList>
    </citation>
    <scope>NUCLEOTIDE SEQUENCE [LARGE SCALE GENOMIC DNA]</scope>
    <source>
        <strain evidence="2 3">170</strain>
    </source>
</reference>
<proteinExistence type="predicted"/>
<organism evidence="2 3">
    <name type="scientific">Paraglaciecola psychrophila 170</name>
    <dbReference type="NCBI Taxonomy" id="1129794"/>
    <lineage>
        <taxon>Bacteria</taxon>
        <taxon>Pseudomonadati</taxon>
        <taxon>Pseudomonadota</taxon>
        <taxon>Gammaproteobacteria</taxon>
        <taxon>Alteromonadales</taxon>
        <taxon>Alteromonadaceae</taxon>
        <taxon>Paraglaciecola</taxon>
    </lineage>
</organism>
<accession>K7ADM7</accession>
<keyword evidence="3" id="KW-1185">Reference proteome</keyword>
<dbReference type="InterPro" id="IPR011004">
    <property type="entry name" value="Trimer_LpxA-like_sf"/>
</dbReference>
<dbReference type="eggNOG" id="COG0110">
    <property type="taxonomic scope" value="Bacteria"/>
</dbReference>
<evidence type="ECO:0000313" key="3">
    <source>
        <dbReference type="Proteomes" id="UP000011864"/>
    </source>
</evidence>
<dbReference type="SUPFAM" id="SSF51161">
    <property type="entry name" value="Trimeric LpxA-like enzymes"/>
    <property type="match status" value="1"/>
</dbReference>
<gene>
    <name evidence="2" type="ORF">C427_4216</name>
</gene>
<dbReference type="InterPro" id="IPR001451">
    <property type="entry name" value="Hexapep"/>
</dbReference>
<dbReference type="CDD" id="cd04647">
    <property type="entry name" value="LbH_MAT_like"/>
    <property type="match status" value="1"/>
</dbReference>
<dbReference type="Proteomes" id="UP000011864">
    <property type="component" value="Chromosome"/>
</dbReference>
<evidence type="ECO:0000256" key="1">
    <source>
        <dbReference type="SAM" id="Phobius"/>
    </source>
</evidence>
<evidence type="ECO:0000313" key="2">
    <source>
        <dbReference type="EMBL" id="AGH46321.1"/>
    </source>
</evidence>
<keyword evidence="1" id="KW-0472">Membrane</keyword>
<name>K7ADM7_9ALTE</name>
<dbReference type="RefSeq" id="WP_007643247.1">
    <property type="nucleotide sequence ID" value="NC_020514.1"/>
</dbReference>
<dbReference type="Gene3D" id="2.160.10.10">
    <property type="entry name" value="Hexapeptide repeat proteins"/>
    <property type="match status" value="1"/>
</dbReference>
<keyword evidence="2" id="KW-0808">Transferase</keyword>
<protein>
    <submittedName>
        <fullName evidence="2">Transferase hexapeptide repeat containing protein</fullName>
    </submittedName>
</protein>
<dbReference type="KEGG" id="gps:C427_4216"/>